<protein>
    <submittedName>
        <fullName evidence="1">Uncharacterized protein</fullName>
    </submittedName>
</protein>
<reference evidence="1" key="1">
    <citation type="submission" date="2015-03" db="EMBL/GenBank/DDBJ databases">
        <title>Long non-coding RNA discovery across the genus Anopheles reveals conserved secondary structures within and beyond the Gambiae complex.</title>
        <authorList>
            <person name="Jenkins A."/>
            <person name="Waterhouse R."/>
            <person name="Muskavitch M."/>
        </authorList>
    </citation>
    <scope>NUCLEOTIDE SEQUENCE</scope>
    <source>
        <tissue evidence="1">Whole body</tissue>
    </source>
</reference>
<dbReference type="EMBL" id="HACL01000088">
    <property type="protein sequence ID" value="CFW94382.1"/>
    <property type="molecule type" value="Transcribed_RNA"/>
</dbReference>
<name>A0A0E4C756_ANOGA</name>
<dbReference type="AlphaFoldDB" id="A0A0E4C756"/>
<proteinExistence type="predicted"/>
<organism evidence="1">
    <name type="scientific">Anopheles gambiae</name>
    <name type="common">African malaria mosquito</name>
    <dbReference type="NCBI Taxonomy" id="7165"/>
    <lineage>
        <taxon>Eukaryota</taxon>
        <taxon>Metazoa</taxon>
        <taxon>Ecdysozoa</taxon>
        <taxon>Arthropoda</taxon>
        <taxon>Hexapoda</taxon>
        <taxon>Insecta</taxon>
        <taxon>Pterygota</taxon>
        <taxon>Neoptera</taxon>
        <taxon>Endopterygota</taxon>
        <taxon>Diptera</taxon>
        <taxon>Nematocera</taxon>
        <taxon>Culicoidea</taxon>
        <taxon>Culicidae</taxon>
        <taxon>Anophelinae</taxon>
        <taxon>Anopheles</taxon>
    </lineage>
</organism>
<evidence type="ECO:0000313" key="1">
    <source>
        <dbReference type="EMBL" id="CFW94382.1"/>
    </source>
</evidence>
<accession>A0A0E4C756</accession>
<sequence>MYIQYSNAAITIEHLSDGWTSDEDNTDFNGPAEPEDPAIVDARHLTWEAIDSVEQTTNLTPEEEFEAKQPYRPTHEDVCSCIREINETLRILVNLGVEVPTIYWRNLQRRSVAILRE</sequence>